<reference evidence="2 3" key="1">
    <citation type="submission" date="2023-06" db="EMBL/GenBank/DDBJ databases">
        <title>Novel species in genus Planococcus.</title>
        <authorList>
            <person name="Ning S."/>
        </authorList>
    </citation>
    <scope>NUCLEOTIDE SEQUENCE [LARGE SCALE GENOMIC DNA]</scope>
    <source>
        <strain evidence="2 3">N028</strain>
    </source>
</reference>
<protein>
    <submittedName>
        <fullName evidence="2">Uncharacterized protein</fullName>
    </submittedName>
</protein>
<evidence type="ECO:0000313" key="3">
    <source>
        <dbReference type="Proteomes" id="UP001172055"/>
    </source>
</evidence>
<evidence type="ECO:0000256" key="1">
    <source>
        <dbReference type="SAM" id="Coils"/>
    </source>
</evidence>
<dbReference type="Proteomes" id="UP001172055">
    <property type="component" value="Unassembled WGS sequence"/>
</dbReference>
<name>A0ABT8N526_9BACL</name>
<accession>A0ABT8N526</accession>
<comment type="caution">
    <text evidence="2">The sequence shown here is derived from an EMBL/GenBank/DDBJ whole genome shotgun (WGS) entry which is preliminary data.</text>
</comment>
<dbReference type="EMBL" id="JAUJWV010000002">
    <property type="protein sequence ID" value="MDN7242997.1"/>
    <property type="molecule type" value="Genomic_DNA"/>
</dbReference>
<keyword evidence="1" id="KW-0175">Coiled coil</keyword>
<proteinExistence type="predicted"/>
<feature type="coiled-coil region" evidence="1">
    <location>
        <begin position="65"/>
        <end position="92"/>
    </location>
</feature>
<gene>
    <name evidence="2" type="ORF">QWY14_14370</name>
</gene>
<organism evidence="2 3">
    <name type="scientific">Planococcus shixiaomingii</name>
    <dbReference type="NCBI Taxonomy" id="3058393"/>
    <lineage>
        <taxon>Bacteria</taxon>
        <taxon>Bacillati</taxon>
        <taxon>Bacillota</taxon>
        <taxon>Bacilli</taxon>
        <taxon>Bacillales</taxon>
        <taxon>Caryophanaceae</taxon>
        <taxon>Planococcus</taxon>
    </lineage>
</organism>
<keyword evidence="3" id="KW-1185">Reference proteome</keyword>
<evidence type="ECO:0000313" key="2">
    <source>
        <dbReference type="EMBL" id="MDN7242997.1"/>
    </source>
</evidence>
<sequence length="113" mass="13447">MDEFFREQQKKLTETLDKFYTINAPYDYPIDSEEQINIEQELRKLAELEKFYSVIEKGQSQGSIFEEYSNHLQEVRMAIEVIEREKQAIEQEHSDDIANIRMLLANIASRLDE</sequence>
<dbReference type="RefSeq" id="WP_300987170.1">
    <property type="nucleotide sequence ID" value="NZ_CP129236.1"/>
</dbReference>